<dbReference type="Proteomes" id="UP000184221">
    <property type="component" value="Unassembled WGS sequence"/>
</dbReference>
<evidence type="ECO:0000259" key="6">
    <source>
        <dbReference type="PROSITE" id="PS50949"/>
    </source>
</evidence>
<evidence type="ECO:0000256" key="1">
    <source>
        <dbReference type="ARBA" id="ARBA00005384"/>
    </source>
</evidence>
<evidence type="ECO:0000256" key="5">
    <source>
        <dbReference type="ARBA" id="ARBA00023163"/>
    </source>
</evidence>
<dbReference type="PANTHER" id="PTHR46577">
    <property type="entry name" value="HTH-TYPE TRANSCRIPTIONAL REGULATORY PROTEIN GABR"/>
    <property type="match status" value="1"/>
</dbReference>
<keyword evidence="2" id="KW-0663">Pyridoxal phosphate</keyword>
<keyword evidence="3" id="KW-0805">Transcription regulation</keyword>
<dbReference type="SMART" id="SM00345">
    <property type="entry name" value="HTH_GNTR"/>
    <property type="match status" value="1"/>
</dbReference>
<proteinExistence type="inferred from homology"/>
<keyword evidence="7" id="KW-0808">Transferase</keyword>
<dbReference type="InterPro" id="IPR036390">
    <property type="entry name" value="WH_DNA-bd_sf"/>
</dbReference>
<dbReference type="PROSITE" id="PS50949">
    <property type="entry name" value="HTH_GNTR"/>
    <property type="match status" value="1"/>
</dbReference>
<evidence type="ECO:0000256" key="2">
    <source>
        <dbReference type="ARBA" id="ARBA00022898"/>
    </source>
</evidence>
<evidence type="ECO:0000256" key="4">
    <source>
        <dbReference type="ARBA" id="ARBA00023125"/>
    </source>
</evidence>
<dbReference type="Gene3D" id="3.40.640.10">
    <property type="entry name" value="Type I PLP-dependent aspartate aminotransferase-like (Major domain)"/>
    <property type="match status" value="1"/>
</dbReference>
<feature type="domain" description="HTH gntR-type" evidence="6">
    <location>
        <begin position="19"/>
        <end position="87"/>
    </location>
</feature>
<sequence>MPDTISADQIVALPQAGPGPKYKRVADALRTAIASGALSPGDKLPPVRELAWSLGITPGTVARAYTLLVNAREAVAEVGRGTFVADPKRLRDPDPIEVDGVPHGSDGRISDINLISPALPNVGQARLIRQLMGEVAQNPPSGLMHYPNRRAFRPAREAVVRWLRGTPLGPLEENDIVLSHGGQNGIGLVLQTVLTGPSPVILVEELAYSGFRRAAELLRAKVVAVPMDAQGVRPDALEQLARTHAAQVFCTSPEVHNPTTGFTPLERRREIVDVARRCDLQVLEDDCYRMGTARAPTYRMLANERGWYVSSISKVLTPALRIGYAVAPHGQGAGLRRAAEHGFFGLATPLADLTTRLLTDPRADDLVDQVIAYMRPYIRAAVNALGQFDLGWREDVPFFWLKLPSGWRASAFCQAAESLNIKIRPAEDFVGREGRAPHAVRIAVNAQLPLAQFETAMHELRDLLQHPPEQISV</sequence>
<accession>A0A1M5NKS9</accession>
<dbReference type="InterPro" id="IPR004839">
    <property type="entry name" value="Aminotransferase_I/II_large"/>
</dbReference>
<dbReference type="STRING" id="996342.SAMN05443551_0954"/>
<dbReference type="RefSeq" id="WP_072776314.1">
    <property type="nucleotide sequence ID" value="NZ_FQXC01000001.1"/>
</dbReference>
<dbReference type="Gene3D" id="1.10.10.10">
    <property type="entry name" value="Winged helix-like DNA-binding domain superfamily/Winged helix DNA-binding domain"/>
    <property type="match status" value="1"/>
</dbReference>
<evidence type="ECO:0000256" key="3">
    <source>
        <dbReference type="ARBA" id="ARBA00023015"/>
    </source>
</evidence>
<gene>
    <name evidence="7" type="ORF">SAMN05443551_0954</name>
</gene>
<dbReference type="GO" id="GO:0003700">
    <property type="term" value="F:DNA-binding transcription factor activity"/>
    <property type="evidence" value="ECO:0007669"/>
    <property type="project" value="InterPro"/>
</dbReference>
<dbReference type="CDD" id="cd00609">
    <property type="entry name" value="AAT_like"/>
    <property type="match status" value="1"/>
</dbReference>
<dbReference type="GO" id="GO:0008483">
    <property type="term" value="F:transaminase activity"/>
    <property type="evidence" value="ECO:0007669"/>
    <property type="project" value="UniProtKB-KW"/>
</dbReference>
<dbReference type="InterPro" id="IPR015422">
    <property type="entry name" value="PyrdxlP-dep_Trfase_small"/>
</dbReference>
<evidence type="ECO:0000313" key="7">
    <source>
        <dbReference type="EMBL" id="SHG89799.1"/>
    </source>
</evidence>
<dbReference type="PANTHER" id="PTHR46577:SF1">
    <property type="entry name" value="HTH-TYPE TRANSCRIPTIONAL REGULATORY PROTEIN GABR"/>
    <property type="match status" value="1"/>
</dbReference>
<evidence type="ECO:0000313" key="8">
    <source>
        <dbReference type="Proteomes" id="UP000184221"/>
    </source>
</evidence>
<reference evidence="7 8" key="1">
    <citation type="submission" date="2016-11" db="EMBL/GenBank/DDBJ databases">
        <authorList>
            <person name="Jaros S."/>
            <person name="Januszkiewicz K."/>
            <person name="Wedrychowicz H."/>
        </authorList>
    </citation>
    <scope>NUCLEOTIDE SEQUENCE [LARGE SCALE GENOMIC DNA]</scope>
    <source>
        <strain evidence="7 8">DSM 29431</strain>
    </source>
</reference>
<dbReference type="AlphaFoldDB" id="A0A1M5NKS9"/>
<dbReference type="Pfam" id="PF00392">
    <property type="entry name" value="GntR"/>
    <property type="match status" value="1"/>
</dbReference>
<dbReference type="CDD" id="cd07377">
    <property type="entry name" value="WHTH_GntR"/>
    <property type="match status" value="1"/>
</dbReference>
<dbReference type="InterPro" id="IPR015424">
    <property type="entry name" value="PyrdxlP-dep_Trfase"/>
</dbReference>
<dbReference type="Pfam" id="PF00155">
    <property type="entry name" value="Aminotran_1_2"/>
    <property type="match status" value="1"/>
</dbReference>
<keyword evidence="8" id="KW-1185">Reference proteome</keyword>
<keyword evidence="5" id="KW-0804">Transcription</keyword>
<dbReference type="InterPro" id="IPR000524">
    <property type="entry name" value="Tscrpt_reg_HTH_GntR"/>
</dbReference>
<dbReference type="InterPro" id="IPR051446">
    <property type="entry name" value="HTH_trans_reg/aminotransferase"/>
</dbReference>
<dbReference type="InterPro" id="IPR036388">
    <property type="entry name" value="WH-like_DNA-bd_sf"/>
</dbReference>
<dbReference type="SUPFAM" id="SSF53383">
    <property type="entry name" value="PLP-dependent transferases"/>
    <property type="match status" value="1"/>
</dbReference>
<dbReference type="Gene3D" id="3.90.1150.10">
    <property type="entry name" value="Aspartate Aminotransferase, domain 1"/>
    <property type="match status" value="1"/>
</dbReference>
<protein>
    <submittedName>
        <fullName evidence="7">DNA-binding transcriptional regulator, MocR family, contains an aminotransferase domain</fullName>
    </submittedName>
</protein>
<dbReference type="EMBL" id="FQXC01000001">
    <property type="protein sequence ID" value="SHG89799.1"/>
    <property type="molecule type" value="Genomic_DNA"/>
</dbReference>
<dbReference type="GO" id="GO:0030170">
    <property type="term" value="F:pyridoxal phosphate binding"/>
    <property type="evidence" value="ECO:0007669"/>
    <property type="project" value="InterPro"/>
</dbReference>
<dbReference type="GO" id="GO:0003677">
    <property type="term" value="F:DNA binding"/>
    <property type="evidence" value="ECO:0007669"/>
    <property type="project" value="UniProtKB-KW"/>
</dbReference>
<dbReference type="SUPFAM" id="SSF46785">
    <property type="entry name" value="Winged helix' DNA-binding domain"/>
    <property type="match status" value="1"/>
</dbReference>
<name>A0A1M5NKS9_9RHOB</name>
<dbReference type="InterPro" id="IPR015421">
    <property type="entry name" value="PyrdxlP-dep_Trfase_major"/>
</dbReference>
<organism evidence="7 8">
    <name type="scientific">Marivita hallyeonensis</name>
    <dbReference type="NCBI Taxonomy" id="996342"/>
    <lineage>
        <taxon>Bacteria</taxon>
        <taxon>Pseudomonadati</taxon>
        <taxon>Pseudomonadota</taxon>
        <taxon>Alphaproteobacteria</taxon>
        <taxon>Rhodobacterales</taxon>
        <taxon>Roseobacteraceae</taxon>
        <taxon>Marivita</taxon>
    </lineage>
</organism>
<comment type="similarity">
    <text evidence="1">In the C-terminal section; belongs to the class-I pyridoxal-phosphate-dependent aminotransferase family.</text>
</comment>
<keyword evidence="4 7" id="KW-0238">DNA-binding</keyword>
<keyword evidence="7" id="KW-0032">Aminotransferase</keyword>